<sequence length="306" mass="32980">MAGYVLKRLVAIIALTFGITVVAFLIIRLIPGDPVIAMLGTGAGDKEMISRLREQLGLTRPLHEQYFVWIGQVLRGDFGYSYANQQTVSSLIASSFPATAQLTLAALTISLIFGSAIGIVAAVRRNRAADTAGMGFALICMSIPSFWLGLLLILMFAVVWPIFDVVGGTGLKGLVLPAVTLALGTMGFNARFIRSSVITALAQQHVTTARAKGVPEVRLFAWHVMRNALLPILTIVGLQIGQLLSGSVIVETVFSRPGIGRLLIQAILAKDYMTVQALIMMIALIYALSNFIVDILYPVLDPRIAR</sequence>
<protein>
    <submittedName>
        <fullName evidence="9">Peptide/nickel transport system permease protein</fullName>
    </submittedName>
</protein>
<keyword evidence="10" id="KW-1185">Reference proteome</keyword>
<evidence type="ECO:0000313" key="10">
    <source>
        <dbReference type="Proteomes" id="UP000199468"/>
    </source>
</evidence>
<dbReference type="InterPro" id="IPR035906">
    <property type="entry name" value="MetI-like_sf"/>
</dbReference>
<evidence type="ECO:0000256" key="5">
    <source>
        <dbReference type="ARBA" id="ARBA00022989"/>
    </source>
</evidence>
<feature type="transmembrane region" description="Helical" evidence="7">
    <location>
        <begin position="228"/>
        <end position="250"/>
    </location>
</feature>
<gene>
    <name evidence="9" type="ORF">SAMN05421844_10297</name>
</gene>
<keyword evidence="3" id="KW-1003">Cell membrane</keyword>
<evidence type="ECO:0000313" key="9">
    <source>
        <dbReference type="EMBL" id="SDF82302.1"/>
    </source>
</evidence>
<evidence type="ECO:0000256" key="2">
    <source>
        <dbReference type="ARBA" id="ARBA00022448"/>
    </source>
</evidence>
<dbReference type="Proteomes" id="UP000199468">
    <property type="component" value="Unassembled WGS sequence"/>
</dbReference>
<comment type="similarity">
    <text evidence="7">Belongs to the binding-protein-dependent transport system permease family.</text>
</comment>
<feature type="transmembrane region" description="Helical" evidence="7">
    <location>
        <begin position="174"/>
        <end position="193"/>
    </location>
</feature>
<dbReference type="InterPro" id="IPR000515">
    <property type="entry name" value="MetI-like"/>
</dbReference>
<dbReference type="PANTHER" id="PTHR43163">
    <property type="entry name" value="DIPEPTIDE TRANSPORT SYSTEM PERMEASE PROTEIN DPPB-RELATED"/>
    <property type="match status" value="1"/>
</dbReference>
<keyword evidence="6 7" id="KW-0472">Membrane</keyword>
<accession>A0ABY0NN75</accession>
<dbReference type="PROSITE" id="PS50928">
    <property type="entry name" value="ABC_TM1"/>
    <property type="match status" value="1"/>
</dbReference>
<organism evidence="9 10">
    <name type="scientific">Bosea robiniae</name>
    <dbReference type="NCBI Taxonomy" id="1036780"/>
    <lineage>
        <taxon>Bacteria</taxon>
        <taxon>Pseudomonadati</taxon>
        <taxon>Pseudomonadota</taxon>
        <taxon>Alphaproteobacteria</taxon>
        <taxon>Hyphomicrobiales</taxon>
        <taxon>Boseaceae</taxon>
        <taxon>Bosea</taxon>
    </lineage>
</organism>
<proteinExistence type="inferred from homology"/>
<dbReference type="Pfam" id="PF00528">
    <property type="entry name" value="BPD_transp_1"/>
    <property type="match status" value="1"/>
</dbReference>
<dbReference type="PANTHER" id="PTHR43163:SF6">
    <property type="entry name" value="DIPEPTIDE TRANSPORT SYSTEM PERMEASE PROTEIN DPPB-RELATED"/>
    <property type="match status" value="1"/>
</dbReference>
<keyword evidence="4 7" id="KW-0812">Transmembrane</keyword>
<name>A0ABY0NN75_9HYPH</name>
<evidence type="ECO:0000256" key="3">
    <source>
        <dbReference type="ARBA" id="ARBA00022475"/>
    </source>
</evidence>
<feature type="transmembrane region" description="Helical" evidence="7">
    <location>
        <begin position="278"/>
        <end position="300"/>
    </location>
</feature>
<comment type="subcellular location">
    <subcellularLocation>
        <location evidence="1 7">Cell membrane</location>
        <topology evidence="1 7">Multi-pass membrane protein</topology>
    </subcellularLocation>
</comment>
<feature type="domain" description="ABC transmembrane type-1" evidence="8">
    <location>
        <begin position="96"/>
        <end position="297"/>
    </location>
</feature>
<dbReference type="Pfam" id="PF19300">
    <property type="entry name" value="BPD_transp_1_N"/>
    <property type="match status" value="1"/>
</dbReference>
<dbReference type="RefSeq" id="WP_091856267.1">
    <property type="nucleotide sequence ID" value="NZ_FNBZ01000002.1"/>
</dbReference>
<evidence type="ECO:0000259" key="8">
    <source>
        <dbReference type="PROSITE" id="PS50928"/>
    </source>
</evidence>
<keyword evidence="5 7" id="KW-1133">Transmembrane helix</keyword>
<dbReference type="SUPFAM" id="SSF161098">
    <property type="entry name" value="MetI-like"/>
    <property type="match status" value="1"/>
</dbReference>
<feature type="transmembrane region" description="Helical" evidence="7">
    <location>
        <begin position="135"/>
        <end position="162"/>
    </location>
</feature>
<reference evidence="9 10" key="1">
    <citation type="submission" date="2016-10" db="EMBL/GenBank/DDBJ databases">
        <authorList>
            <person name="Varghese N."/>
            <person name="Submissions S."/>
        </authorList>
    </citation>
    <scope>NUCLEOTIDE SEQUENCE [LARGE SCALE GENOMIC DNA]</scope>
    <source>
        <strain evidence="9 10">DSM 26672</strain>
    </source>
</reference>
<keyword evidence="2 7" id="KW-0813">Transport</keyword>
<dbReference type="Gene3D" id="1.10.3720.10">
    <property type="entry name" value="MetI-like"/>
    <property type="match status" value="1"/>
</dbReference>
<evidence type="ECO:0000256" key="7">
    <source>
        <dbReference type="RuleBase" id="RU363032"/>
    </source>
</evidence>
<evidence type="ECO:0000256" key="4">
    <source>
        <dbReference type="ARBA" id="ARBA00022692"/>
    </source>
</evidence>
<evidence type="ECO:0000256" key="6">
    <source>
        <dbReference type="ARBA" id="ARBA00023136"/>
    </source>
</evidence>
<feature type="transmembrane region" description="Helical" evidence="7">
    <location>
        <begin position="104"/>
        <end position="123"/>
    </location>
</feature>
<comment type="caution">
    <text evidence="9">The sequence shown here is derived from an EMBL/GenBank/DDBJ whole genome shotgun (WGS) entry which is preliminary data.</text>
</comment>
<dbReference type="CDD" id="cd06261">
    <property type="entry name" value="TM_PBP2"/>
    <property type="match status" value="1"/>
</dbReference>
<dbReference type="EMBL" id="FNBZ01000002">
    <property type="protein sequence ID" value="SDF82302.1"/>
    <property type="molecule type" value="Genomic_DNA"/>
</dbReference>
<evidence type="ECO:0000256" key="1">
    <source>
        <dbReference type="ARBA" id="ARBA00004651"/>
    </source>
</evidence>
<dbReference type="InterPro" id="IPR045621">
    <property type="entry name" value="BPD_transp_1_N"/>
</dbReference>
<feature type="transmembrane region" description="Helical" evidence="7">
    <location>
        <begin position="9"/>
        <end position="30"/>
    </location>
</feature>